<keyword evidence="2" id="KW-0732">Signal</keyword>
<dbReference type="SMART" id="SM00254">
    <property type="entry name" value="ShKT"/>
    <property type="match status" value="2"/>
</dbReference>
<feature type="domain" description="ShKT" evidence="3">
    <location>
        <begin position="163"/>
        <end position="197"/>
    </location>
</feature>
<sequence>MQGKIFFYIFLINYINFATSTGSCYYPSKTIDNSCLNVVIDTVSYSKCTQGLVTLYCLYNADNNNYACCSDNVDLTMISIDIIEAIVAFTPPPILDDITTTVAISSTIGSKNNKDCVDLSKSCNLYKKFCNINHYQVICPNTCDSCGVTFPPPVNALSTKSICKDLSNNCSEMAKYCQDVTYINMMSSVCAATCKKCGDPSTWNNNTMIVHNPKTDKCKNDKTNCNIKTIYCQIFSC</sequence>
<dbReference type="RefSeq" id="XP_024509605.1">
    <property type="nucleotide sequence ID" value="XM_024644000.1"/>
</dbReference>
<proteinExistence type="predicted"/>
<name>A0A090LS36_STRRB</name>
<dbReference type="PROSITE" id="PS51257">
    <property type="entry name" value="PROKAR_LIPOPROTEIN"/>
    <property type="match status" value="1"/>
</dbReference>
<evidence type="ECO:0000256" key="1">
    <source>
        <dbReference type="PROSITE-ProRule" id="PRU01005"/>
    </source>
</evidence>
<dbReference type="WormBase" id="SRAE_2000504100">
    <property type="protein sequence ID" value="SRP03499"/>
    <property type="gene ID" value="WBGene00265292"/>
</dbReference>
<dbReference type="Pfam" id="PF01549">
    <property type="entry name" value="ShK"/>
    <property type="match status" value="2"/>
</dbReference>
<keyword evidence="1" id="KW-1015">Disulfide bond</keyword>
<evidence type="ECO:0000256" key="2">
    <source>
        <dbReference type="SAM" id="SignalP"/>
    </source>
</evidence>
<dbReference type="EMBL" id="LN609529">
    <property type="protein sequence ID" value="CEF70408.1"/>
    <property type="molecule type" value="Genomic_DNA"/>
</dbReference>
<evidence type="ECO:0000313" key="6">
    <source>
        <dbReference type="WBParaSite" id="SRAE_2000504100.1"/>
    </source>
</evidence>
<feature type="disulfide bond" evidence="1">
    <location>
        <begin position="163"/>
        <end position="197"/>
    </location>
</feature>
<protein>
    <submittedName>
        <fullName evidence="4 6">ShKT domain-containing protein</fullName>
    </submittedName>
</protein>
<comment type="caution">
    <text evidence="1">Lacks conserved residue(s) required for the propagation of feature annotation.</text>
</comment>
<dbReference type="GeneID" id="36382785"/>
<dbReference type="Proteomes" id="UP000035682">
    <property type="component" value="Unplaced"/>
</dbReference>
<evidence type="ECO:0000313" key="7">
    <source>
        <dbReference type="WormBase" id="SRAE_2000504100"/>
    </source>
</evidence>
<feature type="disulfide bond" evidence="1">
    <location>
        <begin position="130"/>
        <end position="143"/>
    </location>
</feature>
<dbReference type="PROSITE" id="PS51670">
    <property type="entry name" value="SHKT"/>
    <property type="match status" value="2"/>
</dbReference>
<feature type="signal peptide" evidence="2">
    <location>
        <begin position="1"/>
        <end position="22"/>
    </location>
</feature>
<accession>A0A090LS36</accession>
<evidence type="ECO:0000259" key="3">
    <source>
        <dbReference type="PROSITE" id="PS51670"/>
    </source>
</evidence>
<dbReference type="STRING" id="34506.A0A090LS36"/>
<evidence type="ECO:0000313" key="4">
    <source>
        <dbReference type="EMBL" id="CEF70408.1"/>
    </source>
</evidence>
<reference evidence="4 5" key="1">
    <citation type="submission" date="2014-09" db="EMBL/GenBank/DDBJ databases">
        <authorList>
            <person name="Martin A.A."/>
        </authorList>
    </citation>
    <scope>NUCLEOTIDE SEQUENCE</scope>
    <source>
        <strain evidence="5">ED321</strain>
        <strain evidence="4">ED321 Heterogonic</strain>
    </source>
</reference>
<reference evidence="6" key="2">
    <citation type="submission" date="2020-12" db="UniProtKB">
        <authorList>
            <consortium name="WormBaseParasite"/>
        </authorList>
    </citation>
    <scope>IDENTIFICATION</scope>
</reference>
<feature type="domain" description="ShKT" evidence="3">
    <location>
        <begin position="116"/>
        <end position="146"/>
    </location>
</feature>
<dbReference type="Gene3D" id="1.10.10.1940">
    <property type="match status" value="1"/>
</dbReference>
<dbReference type="InterPro" id="IPR003582">
    <property type="entry name" value="ShKT_dom"/>
</dbReference>
<dbReference type="AlphaFoldDB" id="A0A090LS36"/>
<dbReference type="CTD" id="36382785"/>
<gene>
    <name evidence="4 6 7" type="ORF">SRAE_2000504100</name>
</gene>
<organism evidence="4">
    <name type="scientific">Strongyloides ratti</name>
    <name type="common">Parasitic roundworm</name>
    <dbReference type="NCBI Taxonomy" id="34506"/>
    <lineage>
        <taxon>Eukaryota</taxon>
        <taxon>Metazoa</taxon>
        <taxon>Ecdysozoa</taxon>
        <taxon>Nematoda</taxon>
        <taxon>Chromadorea</taxon>
        <taxon>Rhabditida</taxon>
        <taxon>Tylenchina</taxon>
        <taxon>Panagrolaimomorpha</taxon>
        <taxon>Strongyloidoidea</taxon>
        <taxon>Strongyloididae</taxon>
        <taxon>Strongyloides</taxon>
    </lineage>
</organism>
<feature type="chain" id="PRO_5015031169" evidence="2">
    <location>
        <begin position="23"/>
        <end position="237"/>
    </location>
</feature>
<evidence type="ECO:0000313" key="5">
    <source>
        <dbReference type="Proteomes" id="UP000035682"/>
    </source>
</evidence>
<keyword evidence="5" id="KW-1185">Reference proteome</keyword>
<dbReference type="WBParaSite" id="SRAE_2000504100.1">
    <property type="protein sequence ID" value="SRAE_2000504100.1"/>
    <property type="gene ID" value="WBGene00265292"/>
</dbReference>